<gene>
    <name evidence="1" type="ORF">IF1G_05125</name>
</gene>
<evidence type="ECO:0000313" key="2">
    <source>
        <dbReference type="Proteomes" id="UP000315783"/>
    </source>
</evidence>
<keyword evidence="2" id="KW-1185">Reference proteome</keyword>
<evidence type="ECO:0000313" key="1">
    <source>
        <dbReference type="EMBL" id="TQV96542.1"/>
    </source>
</evidence>
<sequence>MNMAETRMTRRNKGRKRRRDLPPWSGLIAFLVLQSLLMGGELAFCEPAGVRHGSGEGEPAYLSQSAIAITTASGDERSWTLTLAELRSSTTSNQDMTFEPAMETPLRIQQYSLLLFERIDSPRLEPDRIGQTLGILKLTRDAAEADFEHLPATCNRTIRLPQQTWFEASPRQRWLLATCICMGSTAKVPSTTGADVAFHKHRETSRKNGCRPIIVAK</sequence>
<dbReference type="Proteomes" id="UP000315783">
    <property type="component" value="Unassembled WGS sequence"/>
</dbReference>
<dbReference type="EMBL" id="SPUK01000006">
    <property type="protein sequence ID" value="TQV96542.1"/>
    <property type="molecule type" value="Genomic_DNA"/>
</dbReference>
<proteinExistence type="predicted"/>
<organism evidence="1 2">
    <name type="scientific">Cordyceps javanica</name>
    <dbReference type="NCBI Taxonomy" id="43265"/>
    <lineage>
        <taxon>Eukaryota</taxon>
        <taxon>Fungi</taxon>
        <taxon>Dikarya</taxon>
        <taxon>Ascomycota</taxon>
        <taxon>Pezizomycotina</taxon>
        <taxon>Sordariomycetes</taxon>
        <taxon>Hypocreomycetidae</taxon>
        <taxon>Hypocreales</taxon>
        <taxon>Cordycipitaceae</taxon>
        <taxon>Cordyceps</taxon>
    </lineage>
</organism>
<name>A0A545V4A4_9HYPO</name>
<reference evidence="1 2" key="1">
    <citation type="journal article" date="2019" name="Appl. Microbiol. Biotechnol.">
        <title>Genome sequence of Isaria javanica and comparative genome analysis insights into family S53 peptidase evolution in fungal entomopathogens.</title>
        <authorList>
            <person name="Lin R."/>
            <person name="Zhang X."/>
            <person name="Xin B."/>
            <person name="Zou M."/>
            <person name="Gao Y."/>
            <person name="Qin F."/>
            <person name="Hu Q."/>
            <person name="Xie B."/>
            <person name="Cheng X."/>
        </authorList>
    </citation>
    <scope>NUCLEOTIDE SEQUENCE [LARGE SCALE GENOMIC DNA]</scope>
    <source>
        <strain evidence="1 2">IJ1G</strain>
    </source>
</reference>
<protein>
    <submittedName>
        <fullName evidence="1">Uncharacterized protein</fullName>
    </submittedName>
</protein>
<accession>A0A545V4A4</accession>
<comment type="caution">
    <text evidence="1">The sequence shown here is derived from an EMBL/GenBank/DDBJ whole genome shotgun (WGS) entry which is preliminary data.</text>
</comment>
<dbReference type="AlphaFoldDB" id="A0A545V4A4"/>